<feature type="transmembrane region" description="Helical" evidence="2">
    <location>
        <begin position="344"/>
        <end position="366"/>
    </location>
</feature>
<protein>
    <submittedName>
        <fullName evidence="3">Uncharacterized protein</fullName>
    </submittedName>
</protein>
<gene>
    <name evidence="3" type="ORF">C7M84_001484</name>
</gene>
<comment type="caution">
    <text evidence="3">The sequence shown here is derived from an EMBL/GenBank/DDBJ whole genome shotgun (WGS) entry which is preliminary data.</text>
</comment>
<evidence type="ECO:0000256" key="1">
    <source>
        <dbReference type="SAM" id="MobiDB-lite"/>
    </source>
</evidence>
<keyword evidence="2" id="KW-0472">Membrane</keyword>
<name>A0A423TTL3_PENVA</name>
<feature type="region of interest" description="Disordered" evidence="1">
    <location>
        <begin position="1"/>
        <end position="22"/>
    </location>
</feature>
<proteinExistence type="predicted"/>
<organism evidence="3 4">
    <name type="scientific">Penaeus vannamei</name>
    <name type="common">Whiteleg shrimp</name>
    <name type="synonym">Litopenaeus vannamei</name>
    <dbReference type="NCBI Taxonomy" id="6689"/>
    <lineage>
        <taxon>Eukaryota</taxon>
        <taxon>Metazoa</taxon>
        <taxon>Ecdysozoa</taxon>
        <taxon>Arthropoda</taxon>
        <taxon>Crustacea</taxon>
        <taxon>Multicrustacea</taxon>
        <taxon>Malacostraca</taxon>
        <taxon>Eumalacostraca</taxon>
        <taxon>Eucarida</taxon>
        <taxon>Decapoda</taxon>
        <taxon>Dendrobranchiata</taxon>
        <taxon>Penaeoidea</taxon>
        <taxon>Penaeidae</taxon>
        <taxon>Penaeus</taxon>
    </lineage>
</organism>
<reference evidence="3 4" key="1">
    <citation type="submission" date="2018-04" db="EMBL/GenBank/DDBJ databases">
        <authorList>
            <person name="Zhang X."/>
            <person name="Yuan J."/>
            <person name="Li F."/>
            <person name="Xiang J."/>
        </authorList>
    </citation>
    <scope>NUCLEOTIDE SEQUENCE [LARGE SCALE GENOMIC DNA]</scope>
    <source>
        <tissue evidence="3">Muscle</tissue>
    </source>
</reference>
<evidence type="ECO:0000256" key="2">
    <source>
        <dbReference type="SAM" id="Phobius"/>
    </source>
</evidence>
<dbReference type="EMBL" id="QCYY01001187">
    <property type="protein sequence ID" value="ROT79793.1"/>
    <property type="molecule type" value="Genomic_DNA"/>
</dbReference>
<evidence type="ECO:0000313" key="4">
    <source>
        <dbReference type="Proteomes" id="UP000283509"/>
    </source>
</evidence>
<reference evidence="3 4" key="2">
    <citation type="submission" date="2019-01" db="EMBL/GenBank/DDBJ databases">
        <title>The decoding of complex shrimp genome reveals the adaptation for benthos swimmer, frequently molting mechanism and breeding impact on genome.</title>
        <authorList>
            <person name="Sun Y."/>
            <person name="Gao Y."/>
            <person name="Yu Y."/>
        </authorList>
    </citation>
    <scope>NUCLEOTIDE SEQUENCE [LARGE SCALE GENOMIC DNA]</scope>
    <source>
        <tissue evidence="3">Muscle</tissue>
    </source>
</reference>
<keyword evidence="2" id="KW-1133">Transmembrane helix</keyword>
<dbReference type="Proteomes" id="UP000283509">
    <property type="component" value="Unassembled WGS sequence"/>
</dbReference>
<accession>A0A423TTL3</accession>
<feature type="transmembrane region" description="Helical" evidence="2">
    <location>
        <begin position="286"/>
        <end position="307"/>
    </location>
</feature>
<evidence type="ECO:0000313" key="3">
    <source>
        <dbReference type="EMBL" id="ROT79793.1"/>
    </source>
</evidence>
<dbReference type="AlphaFoldDB" id="A0A423TTL3"/>
<keyword evidence="2" id="KW-0812">Transmembrane</keyword>
<sequence>MQGRAQSHRATWEDGSGPSACQETGGRAVEFCSFGGNPLSPLPSSSDFFFSFQPPPSSFLFFSLFLSFFPRPHISASSSPLFSASSLSSSPPLPHFTTSSSSSFLSLLTFPRLPHMSLPLLLIPHLSTSPTFLLLFLTSLSPPLPHSSFCLISRSPSHFQPLLPPISASSISPSSFLNLRFLFLISQSLLPHISQSLLLLPHSSASTPSLPLNLLSYSQHLVPHLTASSSSFLSLIPLPHPSVFSSFLFSSSSCLSLLLYLTSLSFPLSHSQDLPHLAASAFSPSYPLLFLFLLKLLPLLFSIISQLPLLSSSSHSLILSLISPPSPLSHSLPPLLPHLTSTPLFIIIIISQPSSSLLISHLLLIISSSSFRSELVTPVEEVTVAAI</sequence>
<keyword evidence="4" id="KW-1185">Reference proteome</keyword>